<feature type="compositionally biased region" description="Polar residues" evidence="1">
    <location>
        <begin position="184"/>
        <end position="193"/>
    </location>
</feature>
<keyword evidence="3" id="KW-1185">Reference proteome</keyword>
<reference evidence="4" key="3">
    <citation type="submission" date="2022-04" db="UniProtKB">
        <authorList>
            <consortium name="WormBaseParasite"/>
        </authorList>
    </citation>
    <scope>IDENTIFICATION</scope>
</reference>
<evidence type="ECO:0000256" key="1">
    <source>
        <dbReference type="SAM" id="MobiDB-lite"/>
    </source>
</evidence>
<evidence type="ECO:0000313" key="2">
    <source>
        <dbReference type="EMBL" id="CRZ25079.1"/>
    </source>
</evidence>
<gene>
    <name evidence="2 5" type="ORF">Bm10485</name>
    <name evidence="2" type="ORF">BM_Bm10485</name>
</gene>
<sequence length="473" mass="52962">MLDGIMSGILSTEAVVIMKTITLQKKTSYWETKKKPTKQKKRSRKNRLAERKRVTVTSTTRSTTTNNSQLLCNYSMLCHQNMNRIDIGNRTLPSTINVRMVDDQTMKAMEREGAGRRSVTYKGHFQWPSKNSILTTPERKRSRRSMSFADSGLGSSIFGSPPSKSVTISDTAPMLKTPTRKRSPNTNSPSLQSPLKSFLHVSAFSDAFCPPENCSPPSKFRLSDPDSAVEYRFSGISVPENETPINMADDALNGAIPSTSFKDSSFRSSLDDENDDSITDSAISYGMVETPSKGFKNEMNMVTGFIDDNFSLLTSTPLNISPNDDISRSHGFIPSHYTIPEQANGPLESSLCEPVDQFRLHTAGFLSPVKSTDTEAIVLPVTRINQLEKINLSQQRIEHFYPKFPSNSAAANLNRVYLRETNYNNRPFRPPAKALKVNSKKWFQITCGETPHQIEMTRMARIFLEGSQPIFPQ</sequence>
<feature type="region of interest" description="Disordered" evidence="1">
    <location>
        <begin position="150"/>
        <end position="193"/>
    </location>
</feature>
<proteinExistence type="predicted"/>
<dbReference type="EMBL" id="LN856996">
    <property type="protein sequence ID" value="CRZ25079.1"/>
    <property type="molecule type" value="Genomic_DNA"/>
</dbReference>
<dbReference type="WBParaSite" id="Bm10485a.1">
    <property type="protein sequence ID" value="Bm10485a.1"/>
    <property type="gene ID" value="WBGene00230746"/>
</dbReference>
<dbReference type="Proteomes" id="UP000006672">
    <property type="component" value="Unassembled WGS sequence"/>
</dbReference>
<evidence type="ECO:0000313" key="3">
    <source>
        <dbReference type="Proteomes" id="UP000006672"/>
    </source>
</evidence>
<feature type="compositionally biased region" description="Polar residues" evidence="1">
    <location>
        <begin position="153"/>
        <end position="170"/>
    </location>
</feature>
<reference evidence="2 3" key="1">
    <citation type="journal article" date="2007" name="Science">
        <title>Draft genome of the filarial nematode parasite Brugia malayi.</title>
        <authorList>
            <person name="Ghedin E."/>
            <person name="Wang S."/>
            <person name="Spiro D."/>
            <person name="Caler E."/>
            <person name="Zhao Q."/>
            <person name="Crabtree J."/>
            <person name="Allen J.E."/>
            <person name="Delcher A.L."/>
            <person name="Guiliano D.B."/>
            <person name="Miranda-Saavedra D."/>
            <person name="Angiuoli S.V."/>
            <person name="Creasy T."/>
            <person name="Amedeo P."/>
            <person name="Haas B."/>
            <person name="El-Sayed N.M."/>
            <person name="Wortman J.R."/>
            <person name="Feldblyum T."/>
            <person name="Tallon L."/>
            <person name="Schatz M."/>
            <person name="Shumway M."/>
            <person name="Koo H."/>
            <person name="Salzberg S.L."/>
            <person name="Schobel S."/>
            <person name="Pertea M."/>
            <person name="Pop M."/>
            <person name="White O."/>
            <person name="Barton G.J."/>
            <person name="Carlow C.K."/>
            <person name="Crawford M.J."/>
            <person name="Daub J."/>
            <person name="Dimmic M.W."/>
            <person name="Estes C.F."/>
            <person name="Foster J.M."/>
            <person name="Ganatra M."/>
            <person name="Gregory W.F."/>
            <person name="Johnson N.M."/>
            <person name="Jin J."/>
            <person name="Komuniecki R."/>
            <person name="Korf I."/>
            <person name="Kumar S."/>
            <person name="Laney S."/>
            <person name="Li B.W."/>
            <person name="Li W."/>
            <person name="Lindblom T.H."/>
            <person name="Lustigman S."/>
            <person name="Ma D."/>
            <person name="Maina C.V."/>
            <person name="Martin D.M."/>
            <person name="McCarter J.P."/>
            <person name="McReynolds L."/>
            <person name="Mitreva M."/>
            <person name="Nutman T.B."/>
            <person name="Parkinson J."/>
            <person name="Peregrin-Alvarez J.M."/>
            <person name="Poole C."/>
            <person name="Ren Q."/>
            <person name="Saunders L."/>
            <person name="Sluder A.E."/>
            <person name="Smith K."/>
            <person name="Stanke M."/>
            <person name="Unnasch T.R."/>
            <person name="Ware J."/>
            <person name="Wei A.D."/>
            <person name="Weil G."/>
            <person name="Williams D.J."/>
            <person name="Zhang Y."/>
            <person name="Williams S.A."/>
            <person name="Fraser-Liggett C."/>
            <person name="Slatko B."/>
            <person name="Blaxter M.L."/>
            <person name="Scott A.L."/>
        </authorList>
    </citation>
    <scope>NUCLEOTIDE SEQUENCE</scope>
    <source>
        <strain evidence="2 3">FR3</strain>
    </source>
</reference>
<feature type="compositionally biased region" description="Basic residues" evidence="1">
    <location>
        <begin position="35"/>
        <end position="46"/>
    </location>
</feature>
<protein>
    <submittedName>
        <fullName evidence="2">Bm10485, isoform a</fullName>
    </submittedName>
    <submittedName>
        <fullName evidence="4">Bm10485, isoform b</fullName>
    </submittedName>
</protein>
<name>A0A0H5S9M6_BRUMA</name>
<evidence type="ECO:0000313" key="4">
    <source>
        <dbReference type="WBParaSite" id="Bm10485a.1"/>
    </source>
</evidence>
<dbReference type="WormBase" id="Bm10485a">
    <property type="protein sequence ID" value="BM39087"/>
    <property type="gene ID" value="WBGene00230746"/>
</dbReference>
<organism evidence="2">
    <name type="scientific">Brugia malayi</name>
    <name type="common">Filarial nematode worm</name>
    <dbReference type="NCBI Taxonomy" id="6279"/>
    <lineage>
        <taxon>Eukaryota</taxon>
        <taxon>Metazoa</taxon>
        <taxon>Ecdysozoa</taxon>
        <taxon>Nematoda</taxon>
        <taxon>Chromadorea</taxon>
        <taxon>Rhabditida</taxon>
        <taxon>Spirurina</taxon>
        <taxon>Spiruromorpha</taxon>
        <taxon>Filarioidea</taxon>
        <taxon>Onchocercidae</taxon>
        <taxon>Brugia</taxon>
    </lineage>
</organism>
<evidence type="ECO:0000313" key="5">
    <source>
        <dbReference type="WormBase" id="Bm10485a"/>
    </source>
</evidence>
<feature type="region of interest" description="Disordered" evidence="1">
    <location>
        <begin position="31"/>
        <end position="62"/>
    </location>
</feature>
<reference evidence="2" key="2">
    <citation type="submission" date="2012-12" db="EMBL/GenBank/DDBJ databases">
        <authorList>
            <person name="Gao Y.W."/>
            <person name="Fan S.T."/>
            <person name="Sun H.T."/>
            <person name="Wang Z."/>
            <person name="Gao X.L."/>
            <person name="Li Y.G."/>
            <person name="Wang T.C."/>
            <person name="Zhang K."/>
            <person name="Xu W.W."/>
            <person name="Yu Z.J."/>
            <person name="Xia X.Z."/>
        </authorList>
    </citation>
    <scope>NUCLEOTIDE SEQUENCE</scope>
    <source>
        <strain evidence="2">FR3</strain>
    </source>
</reference>
<dbReference type="AlphaFoldDB" id="A0A0H5S9M6"/>
<accession>A0A0H5S9M6</accession>